<dbReference type="PANTHER" id="PTHR42852:SF17">
    <property type="entry name" value="THIOREDOXIN-LIKE PROTEIN HI_1115"/>
    <property type="match status" value="1"/>
</dbReference>
<dbReference type="EMBL" id="MBEW02000001">
    <property type="protein sequence ID" value="RDY22249.1"/>
    <property type="molecule type" value="Genomic_DNA"/>
</dbReference>
<protein>
    <submittedName>
        <fullName evidence="3">TlpA family protein disulfide reductase</fullName>
    </submittedName>
</protein>
<dbReference type="STRING" id="1871336.BBG48_00890"/>
<dbReference type="AlphaFoldDB" id="A0A371IP32"/>
<accession>A0A371IP32</accession>
<evidence type="ECO:0000313" key="3">
    <source>
        <dbReference type="EMBL" id="RDY22249.1"/>
    </source>
</evidence>
<dbReference type="InterPro" id="IPR050553">
    <property type="entry name" value="Thioredoxin_ResA/DsbE_sf"/>
</dbReference>
<feature type="domain" description="Thioredoxin" evidence="2">
    <location>
        <begin position="51"/>
        <end position="201"/>
    </location>
</feature>
<keyword evidence="4" id="KW-1185">Reference proteome</keyword>
<keyword evidence="1" id="KW-0732">Signal</keyword>
<evidence type="ECO:0000256" key="1">
    <source>
        <dbReference type="SAM" id="SignalP"/>
    </source>
</evidence>
<dbReference type="CDD" id="cd02966">
    <property type="entry name" value="TlpA_like_family"/>
    <property type="match status" value="1"/>
</dbReference>
<dbReference type="PROSITE" id="PS51352">
    <property type="entry name" value="THIOREDOXIN_2"/>
    <property type="match status" value="1"/>
</dbReference>
<dbReference type="SUPFAM" id="SSF52833">
    <property type="entry name" value="Thioredoxin-like"/>
    <property type="match status" value="1"/>
</dbReference>
<evidence type="ECO:0000313" key="4">
    <source>
        <dbReference type="Proteomes" id="UP000093352"/>
    </source>
</evidence>
<dbReference type="GO" id="GO:0016491">
    <property type="term" value="F:oxidoreductase activity"/>
    <property type="evidence" value="ECO:0007669"/>
    <property type="project" value="InterPro"/>
</dbReference>
<feature type="signal peptide" evidence="1">
    <location>
        <begin position="1"/>
        <end position="21"/>
    </location>
</feature>
<dbReference type="InterPro" id="IPR036249">
    <property type="entry name" value="Thioredoxin-like_sf"/>
</dbReference>
<proteinExistence type="predicted"/>
<organism evidence="3 4">
    <name type="scientific">Criibacterium bergeronii</name>
    <dbReference type="NCBI Taxonomy" id="1871336"/>
    <lineage>
        <taxon>Bacteria</taxon>
        <taxon>Bacillati</taxon>
        <taxon>Bacillota</taxon>
        <taxon>Clostridia</taxon>
        <taxon>Peptostreptococcales</taxon>
        <taxon>Filifactoraceae</taxon>
        <taxon>Criibacterium</taxon>
    </lineage>
</organism>
<comment type="caution">
    <text evidence="3">The sequence shown here is derived from an EMBL/GenBank/DDBJ whole genome shotgun (WGS) entry which is preliminary data.</text>
</comment>
<dbReference type="Pfam" id="PF08534">
    <property type="entry name" value="Redoxin"/>
    <property type="match status" value="1"/>
</dbReference>
<feature type="chain" id="PRO_5039432960" evidence="1">
    <location>
        <begin position="22"/>
        <end position="204"/>
    </location>
</feature>
<dbReference type="InterPro" id="IPR013766">
    <property type="entry name" value="Thioredoxin_domain"/>
</dbReference>
<sequence>MKKINKLILTGILLSATLVTYGCSGQTAYKSQTSQTSTAQAITSTKTGTKEETANKLPTFESVDIDGNKISSDIFKQKDYTLINFWGTYCPPCIQEMPELGKISDDYEDKNLQVVGIVIDTLSQNGYDKDQIAKAKKIIEKTGAQYTHIQLDTSMSELLTQLDLNAVPRTLIVDKELNILEDIEGSRDLKFFEKMIEDAQSKAE</sequence>
<evidence type="ECO:0000259" key="2">
    <source>
        <dbReference type="PROSITE" id="PS51352"/>
    </source>
</evidence>
<gene>
    <name evidence="3" type="ORF">BBG48_000595</name>
</gene>
<name>A0A371IP32_9FIRM</name>
<dbReference type="RefSeq" id="WP_068911612.1">
    <property type="nucleotide sequence ID" value="NZ_MBEW02000001.1"/>
</dbReference>
<dbReference type="Proteomes" id="UP000093352">
    <property type="component" value="Unassembled WGS sequence"/>
</dbReference>
<dbReference type="PROSITE" id="PS51257">
    <property type="entry name" value="PROKAR_LIPOPROTEIN"/>
    <property type="match status" value="1"/>
</dbReference>
<dbReference type="Gene3D" id="3.40.30.10">
    <property type="entry name" value="Glutaredoxin"/>
    <property type="match status" value="1"/>
</dbReference>
<dbReference type="PANTHER" id="PTHR42852">
    <property type="entry name" value="THIOL:DISULFIDE INTERCHANGE PROTEIN DSBE"/>
    <property type="match status" value="1"/>
</dbReference>
<dbReference type="InterPro" id="IPR013740">
    <property type="entry name" value="Redoxin"/>
</dbReference>
<reference evidence="3 4" key="1">
    <citation type="journal article" date="2016" name="Genome Announc.">
        <title>Draft Genome Sequence of Criibacterium bergeronii gen. nov., sp. nov., Strain CCRI-22567T, Isolated from a Vaginal Sample from a Woman with Bacterial Vaginosis.</title>
        <authorList>
            <person name="Maheux A.F."/>
            <person name="Berube E."/>
            <person name="Boudreau D.K."/>
            <person name="Raymond F."/>
            <person name="Corbeil J."/>
            <person name="Roy P.H."/>
            <person name="Boissinot M."/>
            <person name="Omar R.F."/>
        </authorList>
    </citation>
    <scope>NUCLEOTIDE SEQUENCE [LARGE SCALE GENOMIC DNA]</scope>
    <source>
        <strain evidence="3 4">CCRI-22567</strain>
    </source>
</reference>